<protein>
    <recommendedName>
        <fullName evidence="1">Protein kinase domain-containing protein</fullName>
    </recommendedName>
</protein>
<dbReference type="AlphaFoldDB" id="A0A2G8SMG8"/>
<accession>A0A2G8SMG8</accession>
<keyword evidence="3" id="KW-1185">Reference proteome</keyword>
<dbReference type="Gene3D" id="1.10.510.10">
    <property type="entry name" value="Transferase(Phosphotransferase) domain 1"/>
    <property type="match status" value="1"/>
</dbReference>
<dbReference type="InterPro" id="IPR000719">
    <property type="entry name" value="Prot_kinase_dom"/>
</dbReference>
<evidence type="ECO:0000313" key="2">
    <source>
        <dbReference type="EMBL" id="PIL34768.1"/>
    </source>
</evidence>
<organism evidence="2 3">
    <name type="scientific">Ganoderma sinense ZZ0214-1</name>
    <dbReference type="NCBI Taxonomy" id="1077348"/>
    <lineage>
        <taxon>Eukaryota</taxon>
        <taxon>Fungi</taxon>
        <taxon>Dikarya</taxon>
        <taxon>Basidiomycota</taxon>
        <taxon>Agaricomycotina</taxon>
        <taxon>Agaricomycetes</taxon>
        <taxon>Polyporales</taxon>
        <taxon>Polyporaceae</taxon>
        <taxon>Ganoderma</taxon>
    </lineage>
</organism>
<dbReference type="EMBL" id="AYKW01000004">
    <property type="protein sequence ID" value="PIL34768.1"/>
    <property type="molecule type" value="Genomic_DNA"/>
</dbReference>
<reference evidence="2 3" key="1">
    <citation type="journal article" date="2015" name="Sci. Rep.">
        <title>Chromosome-level genome map provides insights into diverse defense mechanisms in the medicinal fungus Ganoderma sinense.</title>
        <authorList>
            <person name="Zhu Y."/>
            <person name="Xu J."/>
            <person name="Sun C."/>
            <person name="Zhou S."/>
            <person name="Xu H."/>
            <person name="Nelson D.R."/>
            <person name="Qian J."/>
            <person name="Song J."/>
            <person name="Luo H."/>
            <person name="Xiang L."/>
            <person name="Li Y."/>
            <person name="Xu Z."/>
            <person name="Ji A."/>
            <person name="Wang L."/>
            <person name="Lu S."/>
            <person name="Hayward A."/>
            <person name="Sun W."/>
            <person name="Li X."/>
            <person name="Schwartz D.C."/>
            <person name="Wang Y."/>
            <person name="Chen S."/>
        </authorList>
    </citation>
    <scope>NUCLEOTIDE SEQUENCE [LARGE SCALE GENOMIC DNA]</scope>
    <source>
        <strain evidence="2 3">ZZ0214-1</strain>
    </source>
</reference>
<name>A0A2G8SMG8_9APHY</name>
<dbReference type="GO" id="GO:0005524">
    <property type="term" value="F:ATP binding"/>
    <property type="evidence" value="ECO:0007669"/>
    <property type="project" value="InterPro"/>
</dbReference>
<dbReference type="GO" id="GO:0004672">
    <property type="term" value="F:protein kinase activity"/>
    <property type="evidence" value="ECO:0007669"/>
    <property type="project" value="InterPro"/>
</dbReference>
<dbReference type="InterPro" id="IPR011009">
    <property type="entry name" value="Kinase-like_dom_sf"/>
</dbReference>
<dbReference type="PROSITE" id="PS50011">
    <property type="entry name" value="PROTEIN_KINASE_DOM"/>
    <property type="match status" value="1"/>
</dbReference>
<dbReference type="Proteomes" id="UP000230002">
    <property type="component" value="Unassembled WGS sequence"/>
</dbReference>
<proteinExistence type="predicted"/>
<dbReference type="OrthoDB" id="2793880at2759"/>
<dbReference type="SUPFAM" id="SSF56112">
    <property type="entry name" value="Protein kinase-like (PK-like)"/>
    <property type="match status" value="1"/>
</dbReference>
<comment type="caution">
    <text evidence="2">The sequence shown here is derived from an EMBL/GenBank/DDBJ whole genome shotgun (WGS) entry which is preliminary data.</text>
</comment>
<feature type="domain" description="Protein kinase" evidence="1">
    <location>
        <begin position="1"/>
        <end position="291"/>
    </location>
</feature>
<evidence type="ECO:0000313" key="3">
    <source>
        <dbReference type="Proteomes" id="UP000230002"/>
    </source>
</evidence>
<evidence type="ECO:0000259" key="1">
    <source>
        <dbReference type="PROSITE" id="PS50011"/>
    </source>
</evidence>
<sequence length="291" mass="33134">MSPLLDVPDWLKDHPDLRARGIVLHQAMEPYKSIYYTARPYGSTIQQYVVKVLDPTTEECSINERLQNNLSSPNHGLPCEVIPSEPRLLVMPFVGGLNSINYMNRPTSFFLDVYYQIIEGVEYLHRLQIAHLDICFGNIASASPYQASTDARLVAGKVYLIDFHTSRQLALGPGLQPPIVLPPSQVDKPLDVTTLDPYSFDVYCAGKVMQRVLLYTALKEPDFPWIPVRYAQWVVGNERERGCTGVCRCRPTARRARQVLTVLRWLVYASEFLGRGFEFVRRLFTPALSRQ</sequence>
<gene>
    <name evidence="2" type="ORF">GSI_02555</name>
</gene>